<organism evidence="2 3">
    <name type="scientific">Streptomyces shaanxiensis</name>
    <dbReference type="NCBI Taxonomy" id="653357"/>
    <lineage>
        <taxon>Bacteria</taxon>
        <taxon>Bacillati</taxon>
        <taxon>Actinomycetota</taxon>
        <taxon>Actinomycetes</taxon>
        <taxon>Kitasatosporales</taxon>
        <taxon>Streptomycetaceae</taxon>
        <taxon>Streptomyces</taxon>
    </lineage>
</organism>
<reference evidence="3" key="1">
    <citation type="journal article" date="2019" name="Int. J. Syst. Evol. Microbiol.">
        <title>The Global Catalogue of Microorganisms (GCM) 10K type strain sequencing project: providing services to taxonomists for standard genome sequencing and annotation.</title>
        <authorList>
            <consortium name="The Broad Institute Genomics Platform"/>
            <consortium name="The Broad Institute Genome Sequencing Center for Infectious Disease"/>
            <person name="Wu L."/>
            <person name="Ma J."/>
        </authorList>
    </citation>
    <scope>NUCLEOTIDE SEQUENCE [LARGE SCALE GENOMIC DNA]</scope>
    <source>
        <strain evidence="3">JCM 16925</strain>
    </source>
</reference>
<proteinExistence type="predicted"/>
<feature type="region of interest" description="Disordered" evidence="1">
    <location>
        <begin position="49"/>
        <end position="72"/>
    </location>
</feature>
<name>A0ABP7UX56_9ACTN</name>
<gene>
    <name evidence="2" type="ORF">GCM10022233_26010</name>
</gene>
<dbReference type="EMBL" id="BAAAZY010000008">
    <property type="protein sequence ID" value="GAA4053524.1"/>
    <property type="molecule type" value="Genomic_DNA"/>
</dbReference>
<sequence length="146" mass="16800">MPPYRKLLAATCRQCENLTDATSLIRASNTWSGFAYLCRPCARERDRKYNKTPAGRARWQRRQTGANREPHRRYRDAHLRIEKERGKAADHTCYCGAPAASWSLLPMVPHLKDGPFAYSPDPADYTPMCKPHHSLWDGQFRRLKGA</sequence>
<protein>
    <recommendedName>
        <fullName evidence="4">HNH endonuclease</fullName>
    </recommendedName>
</protein>
<evidence type="ECO:0000256" key="1">
    <source>
        <dbReference type="SAM" id="MobiDB-lite"/>
    </source>
</evidence>
<accession>A0ABP7UX56</accession>
<keyword evidence="3" id="KW-1185">Reference proteome</keyword>
<dbReference type="Proteomes" id="UP001499984">
    <property type="component" value="Unassembled WGS sequence"/>
</dbReference>
<evidence type="ECO:0000313" key="2">
    <source>
        <dbReference type="EMBL" id="GAA4053524.1"/>
    </source>
</evidence>
<comment type="caution">
    <text evidence="2">The sequence shown here is derived from an EMBL/GenBank/DDBJ whole genome shotgun (WGS) entry which is preliminary data.</text>
</comment>
<evidence type="ECO:0000313" key="3">
    <source>
        <dbReference type="Proteomes" id="UP001499984"/>
    </source>
</evidence>
<evidence type="ECO:0008006" key="4">
    <source>
        <dbReference type="Google" id="ProtNLM"/>
    </source>
</evidence>